<protein>
    <recommendedName>
        <fullName evidence="4">FUN14 family protein</fullName>
    </recommendedName>
</protein>
<keyword evidence="1" id="KW-0812">Transmembrane</keyword>
<dbReference type="AlphaFoldDB" id="A1RTQ8"/>
<dbReference type="OrthoDB" id="28824at2157"/>
<proteinExistence type="predicted"/>
<keyword evidence="1" id="KW-0472">Membrane</keyword>
<keyword evidence="1" id="KW-1133">Transmembrane helix</keyword>
<evidence type="ECO:0008006" key="4">
    <source>
        <dbReference type="Google" id="ProtNLM"/>
    </source>
</evidence>
<dbReference type="GeneID" id="4616324"/>
<feature type="transmembrane region" description="Helical" evidence="1">
    <location>
        <begin position="74"/>
        <end position="91"/>
    </location>
</feature>
<dbReference type="RefSeq" id="WP_011762915.1">
    <property type="nucleotide sequence ID" value="NC_008701.1"/>
</dbReference>
<dbReference type="EMBL" id="CP000504">
    <property type="protein sequence ID" value="ABL88340.1"/>
    <property type="molecule type" value="Genomic_DNA"/>
</dbReference>
<evidence type="ECO:0000256" key="1">
    <source>
        <dbReference type="SAM" id="Phobius"/>
    </source>
</evidence>
<feature type="transmembrane region" description="Helical" evidence="1">
    <location>
        <begin position="6"/>
        <end position="22"/>
    </location>
</feature>
<evidence type="ECO:0000313" key="2">
    <source>
        <dbReference type="EMBL" id="ABL88340.1"/>
    </source>
</evidence>
<name>A1RTQ8_PYRIL</name>
<dbReference type="Proteomes" id="UP000002595">
    <property type="component" value="Chromosome"/>
</dbReference>
<dbReference type="KEGG" id="pis:Pisl_1172"/>
<dbReference type="HOGENOM" id="CLU_181239_0_0_2"/>
<keyword evidence="3" id="KW-1185">Reference proteome</keyword>
<dbReference type="STRING" id="384616.Pisl_1172"/>
<accession>A1RTQ8</accession>
<evidence type="ECO:0000313" key="3">
    <source>
        <dbReference type="Proteomes" id="UP000002595"/>
    </source>
</evidence>
<reference evidence="2" key="1">
    <citation type="submission" date="2006-12" db="EMBL/GenBank/DDBJ databases">
        <title>Complete sequence of Pyrobaculum islandicum DSM 4184.</title>
        <authorList>
            <person name="Copeland A."/>
            <person name="Lucas S."/>
            <person name="Lapidus A."/>
            <person name="Barry K."/>
            <person name="Detter J.C."/>
            <person name="Glavina del Rio T."/>
            <person name="Dalin E."/>
            <person name="Tice H."/>
            <person name="Pitluck S."/>
            <person name="Meincke L."/>
            <person name="Brettin T."/>
            <person name="Bruce D."/>
            <person name="Han C."/>
            <person name="Tapia R."/>
            <person name="Gilna P."/>
            <person name="Schmutz J."/>
            <person name="Larimer F."/>
            <person name="Land M."/>
            <person name="Hauser L."/>
            <person name="Kyrpides N."/>
            <person name="Mikhailova N."/>
            <person name="Cozen A.E."/>
            <person name="Fitz-Gibbon S.T."/>
            <person name="House C.H."/>
            <person name="Saltikov C."/>
            <person name="Lowe T."/>
            <person name="Richardson P."/>
        </authorList>
    </citation>
    <scope>NUCLEOTIDE SEQUENCE [LARGE SCALE GENOMIC DNA]</scope>
    <source>
        <strain evidence="2">DSM 4184</strain>
    </source>
</reference>
<dbReference type="eggNOG" id="arCOG04811">
    <property type="taxonomic scope" value="Archaea"/>
</dbReference>
<sequence length="93" mass="9907">MLDQLLALVGPFIVGFLVGALAKRILSAALILTALVLVLAALGYISPQQITAVLQQLGYATKDAIYYAMKIKDTIPYSSIAFLLGLALGLWRG</sequence>
<organism evidence="2 3">
    <name type="scientific">Pyrobaculum islandicum (strain DSM 4184 / JCM 9189 / GEO3)</name>
    <dbReference type="NCBI Taxonomy" id="384616"/>
    <lineage>
        <taxon>Archaea</taxon>
        <taxon>Thermoproteota</taxon>
        <taxon>Thermoprotei</taxon>
        <taxon>Thermoproteales</taxon>
        <taxon>Thermoproteaceae</taxon>
        <taxon>Pyrobaculum</taxon>
    </lineage>
</organism>
<gene>
    <name evidence="2" type="ordered locus">Pisl_1172</name>
</gene>
<feature type="transmembrane region" description="Helical" evidence="1">
    <location>
        <begin position="29"/>
        <end position="46"/>
    </location>
</feature>